<evidence type="ECO:0000256" key="3">
    <source>
        <dbReference type="ARBA" id="ARBA00023237"/>
    </source>
</evidence>
<evidence type="ECO:0000256" key="2">
    <source>
        <dbReference type="ARBA" id="ARBA00023136"/>
    </source>
</evidence>
<name>A0A084U9R7_9HYPH</name>
<evidence type="ECO:0000313" key="6">
    <source>
        <dbReference type="EMBL" id="KFB09703.1"/>
    </source>
</evidence>
<dbReference type="eggNOG" id="COG4105">
    <property type="taxonomic scope" value="Bacteria"/>
</dbReference>
<keyword evidence="7" id="KW-1185">Reference proteome</keyword>
<dbReference type="EMBL" id="JMQM01000001">
    <property type="protein sequence ID" value="KFB09703.1"/>
    <property type="molecule type" value="Genomic_DNA"/>
</dbReference>
<proteinExistence type="inferred from homology"/>
<comment type="similarity">
    <text evidence="4">Belongs to the BamD family.</text>
</comment>
<dbReference type="GO" id="GO:0043165">
    <property type="term" value="P:Gram-negative-bacterium-type cell outer membrane assembly"/>
    <property type="evidence" value="ECO:0007669"/>
    <property type="project" value="UniProtKB-UniRule"/>
</dbReference>
<dbReference type="NCBIfam" id="TIGR03302">
    <property type="entry name" value="OM_YfiO"/>
    <property type="match status" value="1"/>
</dbReference>
<dbReference type="GO" id="GO:0051205">
    <property type="term" value="P:protein insertion into membrane"/>
    <property type="evidence" value="ECO:0007669"/>
    <property type="project" value="UniProtKB-UniRule"/>
</dbReference>
<dbReference type="Gene3D" id="1.25.40.10">
    <property type="entry name" value="Tetratricopeptide repeat domain"/>
    <property type="match status" value="1"/>
</dbReference>
<comment type="caution">
    <text evidence="6">The sequence shown here is derived from an EMBL/GenBank/DDBJ whole genome shotgun (WGS) entry which is preliminary data.</text>
</comment>
<dbReference type="InterPro" id="IPR017689">
    <property type="entry name" value="BamD"/>
</dbReference>
<dbReference type="SUPFAM" id="SSF48452">
    <property type="entry name" value="TPR-like"/>
    <property type="match status" value="1"/>
</dbReference>
<evidence type="ECO:0000256" key="4">
    <source>
        <dbReference type="HAMAP-Rule" id="MF_00922"/>
    </source>
</evidence>
<dbReference type="CDD" id="cd15830">
    <property type="entry name" value="BamD"/>
    <property type="match status" value="1"/>
</dbReference>
<evidence type="ECO:0000259" key="5">
    <source>
        <dbReference type="Pfam" id="PF13525"/>
    </source>
</evidence>
<dbReference type="HAMAP" id="MF_00922">
    <property type="entry name" value="OM_assembly_BamD"/>
    <property type="match status" value="1"/>
</dbReference>
<keyword evidence="1 4" id="KW-0732">Signal</keyword>
<keyword evidence="3 4" id="KW-0998">Cell outer membrane</keyword>
<dbReference type="STRING" id="472175.EL18_00720"/>
<dbReference type="InterPro" id="IPR011990">
    <property type="entry name" value="TPR-like_helical_dom_sf"/>
</dbReference>
<gene>
    <name evidence="4 6" type="primary">bamD</name>
    <name evidence="6" type="ORF">EL18_00720</name>
</gene>
<dbReference type="AlphaFoldDB" id="A0A084U9R7"/>
<accession>A0A084U9R7</accession>
<dbReference type="InterPro" id="IPR039565">
    <property type="entry name" value="BamD-like"/>
</dbReference>
<dbReference type="GO" id="GO:0009279">
    <property type="term" value="C:cell outer membrane"/>
    <property type="evidence" value="ECO:0007669"/>
    <property type="project" value="UniProtKB-SubCell"/>
</dbReference>
<dbReference type="Pfam" id="PF13525">
    <property type="entry name" value="YfiO"/>
    <property type="match status" value="1"/>
</dbReference>
<feature type="domain" description="Outer membrane lipoprotein BamD-like" evidence="5">
    <location>
        <begin position="67"/>
        <end position="260"/>
    </location>
</feature>
<organism evidence="6 7">
    <name type="scientific">Nitratireductor basaltis</name>
    <dbReference type="NCBI Taxonomy" id="472175"/>
    <lineage>
        <taxon>Bacteria</taxon>
        <taxon>Pseudomonadati</taxon>
        <taxon>Pseudomonadota</taxon>
        <taxon>Alphaproteobacteria</taxon>
        <taxon>Hyphomicrobiales</taxon>
        <taxon>Phyllobacteriaceae</taxon>
        <taxon>Nitratireductor</taxon>
    </lineage>
</organism>
<comment type="subcellular location">
    <subcellularLocation>
        <location evidence="4">Cell outer membrane</location>
    </subcellularLocation>
</comment>
<dbReference type="PATRIC" id="fig|472175.3.peg.735"/>
<sequence>MIYECVHIVNRLRLRGGFFMTSGRIASRGRKPTLPLIMSAVALPLVLAGCQGEKDLDLSTYVETIEPADALYNQGLANLNAGRLKEAAAKFEAVDRQHPYSEFGRKALLMSTFTNYRQGRYSEAVNSGQRYMTLYPTSEDAAYAQYLVGLSYFRQIKEVTQDQSEARKTIEAMNQVVERWPDSEYVEDAQEKIRFARDQLAGKEMQIGRYYLERREYIAAIRRFRGVVENYANTRHVEEALARLAEAYFAMGIAPEAQTATAVLGHNFPESKWYKSSYQLLQSGGLEPRENRASWISKAASVIVGG</sequence>
<keyword evidence="2 4" id="KW-0472">Membrane</keyword>
<evidence type="ECO:0000313" key="7">
    <source>
        <dbReference type="Proteomes" id="UP000053675"/>
    </source>
</evidence>
<comment type="function">
    <text evidence="4">Part of the outer membrane protein assembly complex, which is involved in assembly and insertion of beta-barrel proteins into the outer membrane.</text>
</comment>
<comment type="subunit">
    <text evidence="4">Part of the Bam complex.</text>
</comment>
<reference evidence="6 7" key="1">
    <citation type="submission" date="2014-05" db="EMBL/GenBank/DDBJ databases">
        <title>Draft Genome Sequence of Nitratireductor basaltis Strain UMTGB225, A Marine Bacterium Isolated from Green Barrel Tunicate.</title>
        <authorList>
            <person name="Gan H.Y."/>
        </authorList>
    </citation>
    <scope>NUCLEOTIDE SEQUENCE [LARGE SCALE GENOMIC DNA]</scope>
    <source>
        <strain evidence="6 7">UMTGB225</strain>
    </source>
</reference>
<protein>
    <recommendedName>
        <fullName evidence="4">Outer membrane protein assembly factor BamD</fullName>
    </recommendedName>
</protein>
<evidence type="ECO:0000256" key="1">
    <source>
        <dbReference type="ARBA" id="ARBA00022729"/>
    </source>
</evidence>
<dbReference type="Proteomes" id="UP000053675">
    <property type="component" value="Unassembled WGS sequence"/>
</dbReference>